<dbReference type="GO" id="GO:0045332">
    <property type="term" value="P:phospholipid translocation"/>
    <property type="evidence" value="ECO:0007669"/>
    <property type="project" value="TreeGrafter"/>
</dbReference>
<protein>
    <submittedName>
        <fullName evidence="1">Putative phospholipid-transporting ATPase IC</fullName>
    </submittedName>
</protein>
<evidence type="ECO:0000313" key="2">
    <source>
        <dbReference type="Proteomes" id="UP000018936"/>
    </source>
</evidence>
<dbReference type="SUPFAM" id="SSF56784">
    <property type="entry name" value="HAD-like"/>
    <property type="match status" value="1"/>
</dbReference>
<dbReference type="InterPro" id="IPR023214">
    <property type="entry name" value="HAD_sf"/>
</dbReference>
<dbReference type="AlphaFoldDB" id="V8NBZ8"/>
<reference evidence="1 2" key="1">
    <citation type="journal article" date="2013" name="Proc. Natl. Acad. Sci. U.S.A.">
        <title>The king cobra genome reveals dynamic gene evolution and adaptation in the snake venom system.</title>
        <authorList>
            <person name="Vonk F.J."/>
            <person name="Casewell N.R."/>
            <person name="Henkel C.V."/>
            <person name="Heimberg A.M."/>
            <person name="Jansen H.J."/>
            <person name="McCleary R.J."/>
            <person name="Kerkkamp H.M."/>
            <person name="Vos R.A."/>
            <person name="Guerreiro I."/>
            <person name="Calvete J.J."/>
            <person name="Wuster W."/>
            <person name="Woods A.E."/>
            <person name="Logan J.M."/>
            <person name="Harrison R.A."/>
            <person name="Castoe T.A."/>
            <person name="de Koning A.P."/>
            <person name="Pollock D.D."/>
            <person name="Yandell M."/>
            <person name="Calderon D."/>
            <person name="Renjifo C."/>
            <person name="Currier R.B."/>
            <person name="Salgado D."/>
            <person name="Pla D."/>
            <person name="Sanz L."/>
            <person name="Hyder A.S."/>
            <person name="Ribeiro J.M."/>
            <person name="Arntzen J.W."/>
            <person name="van den Thillart G.E."/>
            <person name="Boetzer M."/>
            <person name="Pirovano W."/>
            <person name="Dirks R.P."/>
            <person name="Spaink H.P."/>
            <person name="Duboule D."/>
            <person name="McGlinn E."/>
            <person name="Kini R.M."/>
            <person name="Richardson M.K."/>
        </authorList>
    </citation>
    <scope>NUCLEOTIDE SEQUENCE</scope>
    <source>
        <tissue evidence="1">Blood</tissue>
    </source>
</reference>
<dbReference type="EMBL" id="AZIM01005809">
    <property type="protein sequence ID" value="ETE59168.1"/>
    <property type="molecule type" value="Genomic_DNA"/>
</dbReference>
<organism evidence="1 2">
    <name type="scientific">Ophiophagus hannah</name>
    <name type="common">King cobra</name>
    <name type="synonym">Naja hannah</name>
    <dbReference type="NCBI Taxonomy" id="8665"/>
    <lineage>
        <taxon>Eukaryota</taxon>
        <taxon>Metazoa</taxon>
        <taxon>Chordata</taxon>
        <taxon>Craniata</taxon>
        <taxon>Vertebrata</taxon>
        <taxon>Euteleostomi</taxon>
        <taxon>Lepidosauria</taxon>
        <taxon>Squamata</taxon>
        <taxon>Bifurcata</taxon>
        <taxon>Unidentata</taxon>
        <taxon>Episquamata</taxon>
        <taxon>Toxicofera</taxon>
        <taxon>Serpentes</taxon>
        <taxon>Colubroidea</taxon>
        <taxon>Elapidae</taxon>
        <taxon>Elapinae</taxon>
        <taxon>Ophiophagus</taxon>
    </lineage>
</organism>
<dbReference type="Proteomes" id="UP000018936">
    <property type="component" value="Unassembled WGS sequence"/>
</dbReference>
<dbReference type="GO" id="GO:0005886">
    <property type="term" value="C:plasma membrane"/>
    <property type="evidence" value="ECO:0007669"/>
    <property type="project" value="TreeGrafter"/>
</dbReference>
<accession>V8NBZ8</accession>
<keyword evidence="2" id="KW-1185">Reference proteome</keyword>
<dbReference type="GO" id="GO:0140326">
    <property type="term" value="F:ATPase-coupled intramembrane lipid transporter activity"/>
    <property type="evidence" value="ECO:0007669"/>
    <property type="project" value="TreeGrafter"/>
</dbReference>
<gene>
    <name evidence="1" type="primary">ATP8B1</name>
    <name evidence="1" type="ORF">L345_15103</name>
</gene>
<sequence>MKEMDKKEYALWSKKHHAASILLQGRAQELDKVYEEIEQNLKLLGATAIEDKLQDGVPETIHLLKRGDIKVWVLTGDKQGTSANL</sequence>
<proteinExistence type="predicted"/>
<dbReference type="GO" id="GO:0005802">
    <property type="term" value="C:trans-Golgi network"/>
    <property type="evidence" value="ECO:0007669"/>
    <property type="project" value="TreeGrafter"/>
</dbReference>
<evidence type="ECO:0000313" key="1">
    <source>
        <dbReference type="EMBL" id="ETE59168.1"/>
    </source>
</evidence>
<dbReference type="OrthoDB" id="377733at2759"/>
<dbReference type="PANTHER" id="PTHR24092">
    <property type="entry name" value="PROBABLE PHOSPHOLIPID-TRANSPORTING ATPASE"/>
    <property type="match status" value="1"/>
</dbReference>
<name>V8NBZ8_OPHHA</name>
<dbReference type="InterPro" id="IPR036412">
    <property type="entry name" value="HAD-like_sf"/>
</dbReference>
<dbReference type="GO" id="GO:0007030">
    <property type="term" value="P:Golgi organization"/>
    <property type="evidence" value="ECO:0007669"/>
    <property type="project" value="TreeGrafter"/>
</dbReference>
<comment type="caution">
    <text evidence="1">The sequence shown here is derived from an EMBL/GenBank/DDBJ whole genome shotgun (WGS) entry which is preliminary data.</text>
</comment>
<dbReference type="Gene3D" id="3.40.50.1000">
    <property type="entry name" value="HAD superfamily/HAD-like"/>
    <property type="match status" value="1"/>
</dbReference>
<dbReference type="PANTHER" id="PTHR24092:SF78">
    <property type="entry name" value="PHOSPHOLIPID-TRANSPORTING ATPASE IK"/>
    <property type="match status" value="1"/>
</dbReference>